<feature type="transmembrane region" description="Helical" evidence="6">
    <location>
        <begin position="51"/>
        <end position="74"/>
    </location>
</feature>
<evidence type="ECO:0000313" key="8">
    <source>
        <dbReference type="Proteomes" id="UP000221653"/>
    </source>
</evidence>
<keyword evidence="8" id="KW-1185">Reference proteome</keyword>
<evidence type="ECO:0000313" key="7">
    <source>
        <dbReference type="EMBL" id="PFG27836.1"/>
    </source>
</evidence>
<keyword evidence="3 6" id="KW-0812">Transmembrane</keyword>
<comment type="subcellular location">
    <subcellularLocation>
        <location evidence="1">Cell membrane</location>
        <topology evidence="1">Multi-pass membrane protein</topology>
    </subcellularLocation>
</comment>
<dbReference type="OrthoDB" id="4481258at2"/>
<reference evidence="7 8" key="1">
    <citation type="submission" date="2017-10" db="EMBL/GenBank/DDBJ databases">
        <title>Sequencing the genomes of 1000 actinobacteria strains.</title>
        <authorList>
            <person name="Klenk H.-P."/>
        </authorList>
    </citation>
    <scope>NUCLEOTIDE SEQUENCE [LARGE SCALE GENOMIC DNA]</scope>
    <source>
        <strain evidence="7 8">DSM 20688</strain>
    </source>
</reference>
<dbReference type="InterPro" id="IPR022791">
    <property type="entry name" value="L-PG_synthase/AglD"/>
</dbReference>
<protein>
    <recommendedName>
        <fullName evidence="9">Lysylphosphatidylglycerol synthase-like protein</fullName>
    </recommendedName>
</protein>
<gene>
    <name evidence="7" type="ORF">ATK06_0915</name>
</gene>
<dbReference type="Proteomes" id="UP000221653">
    <property type="component" value="Unassembled WGS sequence"/>
</dbReference>
<feature type="transmembrane region" description="Helical" evidence="6">
    <location>
        <begin position="125"/>
        <end position="151"/>
    </location>
</feature>
<evidence type="ECO:0000256" key="6">
    <source>
        <dbReference type="SAM" id="Phobius"/>
    </source>
</evidence>
<dbReference type="NCBIfam" id="TIGR00374">
    <property type="entry name" value="flippase-like domain"/>
    <property type="match status" value="1"/>
</dbReference>
<sequence>MLDSVRRFVAKPWVRWAAIAVLIAFLVGVVATNGDYLRDGLRHVADANPWYILGACAVAVITMFCQAEVMVVLLRATGVDVPRARANLLGWEANAWSASLPGGPAVSAAMIFREQLKWGASSVVASWYLVVSGVLAGAGMALLALPAVFFYGAKIQPATIAFSLLGLVATLWLVSWLAHNPQRVEAAALAVVRWWNRVTKADPDRWVDSVHSLTSQLSAVDVPLRRVGLALGWSVANWITEMACLWLCIRAVGGEPAIAGVALAFLGAKLVGQVQVTPGGLGPVDVALTSMLVPLAELPMNEVLAAVIIFRLISFVGVTAVGWLLFLIGQVKRVE</sequence>
<feature type="transmembrane region" description="Helical" evidence="6">
    <location>
        <begin position="158"/>
        <end position="178"/>
    </location>
</feature>
<keyword evidence="2" id="KW-1003">Cell membrane</keyword>
<feature type="transmembrane region" description="Helical" evidence="6">
    <location>
        <begin position="303"/>
        <end position="328"/>
    </location>
</feature>
<comment type="caution">
    <text evidence="7">The sequence shown here is derived from an EMBL/GenBank/DDBJ whole genome shotgun (WGS) entry which is preliminary data.</text>
</comment>
<evidence type="ECO:0000256" key="1">
    <source>
        <dbReference type="ARBA" id="ARBA00004651"/>
    </source>
</evidence>
<evidence type="ECO:0000256" key="5">
    <source>
        <dbReference type="ARBA" id="ARBA00023136"/>
    </source>
</evidence>
<keyword evidence="4 6" id="KW-1133">Transmembrane helix</keyword>
<dbReference type="PANTHER" id="PTHR39087:SF2">
    <property type="entry name" value="UPF0104 MEMBRANE PROTEIN MJ1595"/>
    <property type="match status" value="1"/>
</dbReference>
<dbReference type="GO" id="GO:0005886">
    <property type="term" value="C:plasma membrane"/>
    <property type="evidence" value="ECO:0007669"/>
    <property type="project" value="UniProtKB-SubCell"/>
</dbReference>
<dbReference type="EMBL" id="PDJF01000001">
    <property type="protein sequence ID" value="PFG27836.1"/>
    <property type="molecule type" value="Genomic_DNA"/>
</dbReference>
<dbReference type="PANTHER" id="PTHR39087">
    <property type="entry name" value="UPF0104 MEMBRANE PROTEIN MJ1595"/>
    <property type="match status" value="1"/>
</dbReference>
<proteinExistence type="predicted"/>
<dbReference type="Pfam" id="PF03706">
    <property type="entry name" value="LPG_synthase_TM"/>
    <property type="match status" value="1"/>
</dbReference>
<name>A0A2A9DN95_9CORY</name>
<dbReference type="STRING" id="1724.GCA_001044175_02538"/>
<dbReference type="AlphaFoldDB" id="A0A2A9DN95"/>
<evidence type="ECO:0000256" key="4">
    <source>
        <dbReference type="ARBA" id="ARBA00022989"/>
    </source>
</evidence>
<dbReference type="RefSeq" id="WP_048381243.1">
    <property type="nucleotide sequence ID" value="NZ_LDYE01000009.1"/>
</dbReference>
<evidence type="ECO:0008006" key="9">
    <source>
        <dbReference type="Google" id="ProtNLM"/>
    </source>
</evidence>
<accession>A0A2A9DN95</accession>
<feature type="transmembrane region" description="Helical" evidence="6">
    <location>
        <begin position="12"/>
        <end position="31"/>
    </location>
</feature>
<evidence type="ECO:0000256" key="2">
    <source>
        <dbReference type="ARBA" id="ARBA00022475"/>
    </source>
</evidence>
<keyword evidence="5 6" id="KW-0472">Membrane</keyword>
<evidence type="ECO:0000256" key="3">
    <source>
        <dbReference type="ARBA" id="ARBA00022692"/>
    </source>
</evidence>
<organism evidence="7 8">
    <name type="scientific">Corynebacterium renale</name>
    <dbReference type="NCBI Taxonomy" id="1724"/>
    <lineage>
        <taxon>Bacteria</taxon>
        <taxon>Bacillati</taxon>
        <taxon>Actinomycetota</taxon>
        <taxon>Actinomycetes</taxon>
        <taxon>Mycobacteriales</taxon>
        <taxon>Corynebacteriaceae</taxon>
        <taxon>Corynebacterium</taxon>
    </lineage>
</organism>